<dbReference type="SUPFAM" id="SSF52833">
    <property type="entry name" value="Thioredoxin-like"/>
    <property type="match status" value="1"/>
</dbReference>
<comment type="caution">
    <text evidence="2">The sequence shown here is derived from an EMBL/GenBank/DDBJ whole genome shotgun (WGS) entry which is preliminary data.</text>
</comment>
<dbReference type="Gene3D" id="3.40.30.10">
    <property type="entry name" value="Glutaredoxin"/>
    <property type="match status" value="1"/>
</dbReference>
<feature type="domain" description="KaiB" evidence="1">
    <location>
        <begin position="31"/>
        <end position="112"/>
    </location>
</feature>
<sequence length="116" mass="13179">MADEREQERRSAAERFEQALEGRADTRYILRLYVAGMTPRSQRAIENVKAICETHLSGRYDLEVIDVYQQPERAGEAQVVAAPTLIKQLPLPLQRLIGDMSDKDRVLVGLGIQKKE</sequence>
<dbReference type="CDD" id="cd02978">
    <property type="entry name" value="KaiB_like"/>
    <property type="match status" value="1"/>
</dbReference>
<dbReference type="AlphaFoldDB" id="A0A0W8FHR8"/>
<protein>
    <submittedName>
        <fullName evidence="2">Circadian oscillation regulator kaib</fullName>
    </submittedName>
</protein>
<accession>A0A0W8FHR8</accession>
<dbReference type="GO" id="GO:0048511">
    <property type="term" value="P:rhythmic process"/>
    <property type="evidence" value="ECO:0007669"/>
    <property type="project" value="InterPro"/>
</dbReference>
<dbReference type="InterPro" id="IPR039022">
    <property type="entry name" value="KaiB-like"/>
</dbReference>
<dbReference type="InterPro" id="IPR036249">
    <property type="entry name" value="Thioredoxin-like_sf"/>
</dbReference>
<dbReference type="EMBL" id="LNQE01001190">
    <property type="protein sequence ID" value="KUG20453.1"/>
    <property type="molecule type" value="Genomic_DNA"/>
</dbReference>
<dbReference type="PANTHER" id="PTHR41709:SF2">
    <property type="entry name" value="CIRCADIAN CLOCK PROTEIN KAIB2"/>
    <property type="match status" value="1"/>
</dbReference>
<dbReference type="InterPro" id="IPR011649">
    <property type="entry name" value="KaiB_domain"/>
</dbReference>
<reference evidence="2" key="1">
    <citation type="journal article" date="2015" name="Proc. Natl. Acad. Sci. U.S.A.">
        <title>Networks of energetic and metabolic interactions define dynamics in microbial communities.</title>
        <authorList>
            <person name="Embree M."/>
            <person name="Liu J.K."/>
            <person name="Al-Bassam M.M."/>
            <person name="Zengler K."/>
        </authorList>
    </citation>
    <scope>NUCLEOTIDE SEQUENCE</scope>
</reference>
<gene>
    <name evidence="2" type="ORF">ASZ90_009810</name>
</gene>
<organism evidence="2">
    <name type="scientific">hydrocarbon metagenome</name>
    <dbReference type="NCBI Taxonomy" id="938273"/>
    <lineage>
        <taxon>unclassified sequences</taxon>
        <taxon>metagenomes</taxon>
        <taxon>ecological metagenomes</taxon>
    </lineage>
</organism>
<dbReference type="SMART" id="SM01248">
    <property type="entry name" value="KaiB"/>
    <property type="match status" value="1"/>
</dbReference>
<name>A0A0W8FHR8_9ZZZZ</name>
<evidence type="ECO:0000259" key="1">
    <source>
        <dbReference type="SMART" id="SM01248"/>
    </source>
</evidence>
<evidence type="ECO:0000313" key="2">
    <source>
        <dbReference type="EMBL" id="KUG20453.1"/>
    </source>
</evidence>
<proteinExistence type="predicted"/>
<dbReference type="PANTHER" id="PTHR41709">
    <property type="entry name" value="KAIB-LIKE PROTEIN 1"/>
    <property type="match status" value="1"/>
</dbReference>
<dbReference type="Pfam" id="PF07689">
    <property type="entry name" value="KaiB"/>
    <property type="match status" value="1"/>
</dbReference>